<name>A0A367S071_9NOSO</name>
<reference evidence="2" key="1">
    <citation type="submission" date="2016-04" db="EMBL/GenBank/DDBJ databases">
        <authorList>
            <person name="Tabuchi Yagui T.R."/>
        </authorList>
    </citation>
    <scope>NUCLEOTIDE SEQUENCE [LARGE SCALE GENOMIC DNA]</scope>
    <source>
        <strain evidence="2">NIES-26</strain>
    </source>
</reference>
<comment type="caution">
    <text evidence="2">The sequence shown here is derived from an EMBL/GenBank/DDBJ whole genome shotgun (WGS) entry which is preliminary data.</text>
</comment>
<keyword evidence="3" id="KW-1185">Reference proteome</keyword>
<feature type="compositionally biased region" description="Polar residues" evidence="1">
    <location>
        <begin position="154"/>
        <end position="171"/>
    </location>
</feature>
<evidence type="ECO:0000313" key="3">
    <source>
        <dbReference type="Proteomes" id="UP000252107"/>
    </source>
</evidence>
<dbReference type="SUPFAM" id="SSF49478">
    <property type="entry name" value="Cna protein B-type domain"/>
    <property type="match status" value="2"/>
</dbReference>
<sequence>MLHLALPPTPPIVVITLQSENVFDKHLDDKNINFIKQQKGTVAASENDGNATSAKAQNLDNVGEEIQLQNSTLGIATTSNNEKFPPEFSTGNPADTDLTLASEVVNSTDEVVAGVPSVSKNANQSANELVAEVPAGSKNVNQPADEVVAEVPSVSKNSNQPAENSSNSAVTSLEAGTKSSSDLKPTENNNSSPAPVSPDSSTITQNIKAVDGNFLVGVIINRREVGSLDIRIDGNSILVPLGAFAEIADFSFENIDGNTRLKTPLGVVELLASNLKEIDGITYLSEATLKEKLSILLKFDSANLALVVDLPWRRGSGESQQTASALQPEVLAPISGLSSLRQELQITNSSGDTRFRSSTLLGGRLAGGNWRVRLNNNFVNQPDISEYFFYKRSNQLRYQVGRQQIGLHPLLNGMNLTGAQIGYSNLPADRFRQQYSASELLPRRSQPLQSFRGEVPPASFVQLRVSGIIVAQQQVGLNGIYEFIDVNLPTGNNNDIELLIFDRNNINIPVEIRSLRINASDLLLPAGGNVQLGGLGLSGNLAQDSLFGDFGSESGKLVGFYQLRQGLSENLTFEGSVQSIPGTVQTQAGFIWRLANPAVLATSLGTSRGQVGYTTDLDINFGKLEILGNSQLFPTGYNSSSQSRDRFNHSLETNYKFSNNFKLGFIARSRQDESRNASYIIPTFTLNPFNNLSLRGRPDLDGRYLFSSYYYPSRATRLAFNTFGDIYTSDITHNLNRNYQFSLGGEFGGDLEPRYSTTLNYNSRNISGLSWRVGLAYSDGDVGPIVGASMQVLPGLFARAEYQGIPSRSRSLLGGFGDDRLTVLLVSDLSFAGGGVAPASSYGLGQEKGGISGQIVVEGGKKDFNLGGANIRVLDSRNNRVGTAKTDSAGNFFVGNLREGIYIVELDPDRLPIELAVGKTTIVAEVAGAAITRLSFAVTEEYGLAGRITDVAGKPMAEVRVELINPAGARVLSTMTDQFGLYRLDGVPIGNYTLRVPSQDGITNSETLPKLEVAINKDFVYDQNLQLPITAAAKDTKEK</sequence>
<evidence type="ECO:0000256" key="1">
    <source>
        <dbReference type="SAM" id="MobiDB-lite"/>
    </source>
</evidence>
<dbReference type="Gene3D" id="2.60.40.10">
    <property type="entry name" value="Immunoglobulins"/>
    <property type="match status" value="2"/>
</dbReference>
<dbReference type="InterPro" id="IPR013783">
    <property type="entry name" value="Ig-like_fold"/>
</dbReference>
<feature type="compositionally biased region" description="Polar residues" evidence="1">
    <location>
        <begin position="177"/>
        <end position="202"/>
    </location>
</feature>
<gene>
    <name evidence="2" type="ORF">A6770_08325</name>
</gene>
<organism evidence="2 3">
    <name type="scientific">Nostoc minutum NIES-26</name>
    <dbReference type="NCBI Taxonomy" id="1844469"/>
    <lineage>
        <taxon>Bacteria</taxon>
        <taxon>Bacillati</taxon>
        <taxon>Cyanobacteriota</taxon>
        <taxon>Cyanophyceae</taxon>
        <taxon>Nostocales</taxon>
        <taxon>Nostocaceae</taxon>
        <taxon>Nostoc</taxon>
    </lineage>
</organism>
<accession>A0A367S071</accession>
<evidence type="ECO:0000313" key="2">
    <source>
        <dbReference type="EMBL" id="RCJ42208.1"/>
    </source>
</evidence>
<dbReference type="EMBL" id="LXQD01000012">
    <property type="protein sequence ID" value="RCJ42208.1"/>
    <property type="molecule type" value="Genomic_DNA"/>
</dbReference>
<dbReference type="Proteomes" id="UP000252107">
    <property type="component" value="Unassembled WGS sequence"/>
</dbReference>
<dbReference type="Pfam" id="PF13620">
    <property type="entry name" value="CarboxypepD_reg"/>
    <property type="match status" value="1"/>
</dbReference>
<feature type="region of interest" description="Disordered" evidence="1">
    <location>
        <begin position="150"/>
        <end position="202"/>
    </location>
</feature>
<dbReference type="AlphaFoldDB" id="A0A367S071"/>
<protein>
    <submittedName>
        <fullName evidence="2">Cna B-type</fullName>
    </submittedName>
</protein>
<proteinExistence type="predicted"/>